<protein>
    <submittedName>
        <fullName evidence="7">Permease</fullName>
    </submittedName>
</protein>
<dbReference type="EMBL" id="BMOR01000006">
    <property type="protein sequence ID" value="GGN36663.1"/>
    <property type="molecule type" value="Genomic_DNA"/>
</dbReference>
<evidence type="ECO:0000256" key="2">
    <source>
        <dbReference type="ARBA" id="ARBA00022475"/>
    </source>
</evidence>
<organism evidence="7 8">
    <name type="scientific">Deinococcus daejeonensis</name>
    <dbReference type="NCBI Taxonomy" id="1007098"/>
    <lineage>
        <taxon>Bacteria</taxon>
        <taxon>Thermotogati</taxon>
        <taxon>Deinococcota</taxon>
        <taxon>Deinococci</taxon>
        <taxon>Deinococcales</taxon>
        <taxon>Deinococcaceae</taxon>
        <taxon>Deinococcus</taxon>
    </lineage>
</organism>
<dbReference type="PANTHER" id="PTHR33529:SF6">
    <property type="entry name" value="YJGP_YJGQ FAMILY PERMEASE"/>
    <property type="match status" value="1"/>
</dbReference>
<feature type="transmembrane region" description="Helical" evidence="6">
    <location>
        <begin position="82"/>
        <end position="100"/>
    </location>
</feature>
<feature type="transmembrane region" description="Helical" evidence="6">
    <location>
        <begin position="356"/>
        <end position="376"/>
    </location>
</feature>
<feature type="transmembrane region" description="Helical" evidence="6">
    <location>
        <begin position="121"/>
        <end position="140"/>
    </location>
</feature>
<evidence type="ECO:0000256" key="5">
    <source>
        <dbReference type="ARBA" id="ARBA00023136"/>
    </source>
</evidence>
<accession>A0ABQ2J1T5</accession>
<dbReference type="InterPro" id="IPR005495">
    <property type="entry name" value="LptG/LptF_permease"/>
</dbReference>
<keyword evidence="2" id="KW-1003">Cell membrane</keyword>
<dbReference type="Proteomes" id="UP000645517">
    <property type="component" value="Unassembled WGS sequence"/>
</dbReference>
<evidence type="ECO:0000256" key="3">
    <source>
        <dbReference type="ARBA" id="ARBA00022692"/>
    </source>
</evidence>
<evidence type="ECO:0000256" key="1">
    <source>
        <dbReference type="ARBA" id="ARBA00004651"/>
    </source>
</evidence>
<proteinExistence type="predicted"/>
<keyword evidence="4 6" id="KW-1133">Transmembrane helix</keyword>
<feature type="transmembrane region" description="Helical" evidence="6">
    <location>
        <begin position="30"/>
        <end position="50"/>
    </location>
</feature>
<feature type="transmembrane region" description="Helical" evidence="6">
    <location>
        <begin position="298"/>
        <end position="319"/>
    </location>
</feature>
<keyword evidence="8" id="KW-1185">Reference proteome</keyword>
<evidence type="ECO:0000256" key="6">
    <source>
        <dbReference type="SAM" id="Phobius"/>
    </source>
</evidence>
<evidence type="ECO:0000313" key="8">
    <source>
        <dbReference type="Proteomes" id="UP000645517"/>
    </source>
</evidence>
<name>A0ABQ2J1T5_9DEIO</name>
<comment type="caution">
    <text evidence="7">The sequence shown here is derived from an EMBL/GenBank/DDBJ whole genome shotgun (WGS) entry which is preliminary data.</text>
</comment>
<evidence type="ECO:0000313" key="7">
    <source>
        <dbReference type="EMBL" id="GGN36663.1"/>
    </source>
</evidence>
<keyword evidence="3 6" id="KW-0812">Transmembrane</keyword>
<comment type="subcellular location">
    <subcellularLocation>
        <location evidence="1">Cell membrane</location>
        <topology evidence="1">Multi-pass membrane protein</topology>
    </subcellularLocation>
</comment>
<dbReference type="Pfam" id="PF03739">
    <property type="entry name" value="LptF_LptG"/>
    <property type="match status" value="1"/>
</dbReference>
<feature type="transmembrane region" description="Helical" evidence="6">
    <location>
        <begin position="326"/>
        <end position="344"/>
    </location>
</feature>
<dbReference type="PANTHER" id="PTHR33529">
    <property type="entry name" value="SLR0882 PROTEIN-RELATED"/>
    <property type="match status" value="1"/>
</dbReference>
<sequence>MTRPATPPAPRAPRTGPRLKTFERYVLSEIAPLLFGALAAVIALLVVASLERYLAPLLAKGAPPLLVARLLALNVPEAAARALPIALMFAVLLGLSRLAADSEIKSALAAGIPATRLYRPVLILASVVTALAFALGEGLVPRAQTQIREVQQQIVLANPRVLGLDGQNVVLRDALGRAISIGQILPGGELRDLRIVTMQDGLPPREVITAREGRLVPGSTTLTLKDGQRVTYQDARPVTILSFETGTLPLQDTGTDLGSAAQARPVNDPLPALWGRLSTYRAQGIQAPAEFTALHQKFAAPLAALALAFFGVSLAVFSFRSGRNVGFVWALMLTFAYYATYSVFNVMGEKGALPGAVAAYAPDLVAVLAGSLLLWLSARR</sequence>
<gene>
    <name evidence="7" type="ORF">GCM10010842_17750</name>
</gene>
<reference evidence="8" key="1">
    <citation type="journal article" date="2019" name="Int. J. Syst. Evol. Microbiol.">
        <title>The Global Catalogue of Microorganisms (GCM) 10K type strain sequencing project: providing services to taxonomists for standard genome sequencing and annotation.</title>
        <authorList>
            <consortium name="The Broad Institute Genomics Platform"/>
            <consortium name="The Broad Institute Genome Sequencing Center for Infectious Disease"/>
            <person name="Wu L."/>
            <person name="Ma J."/>
        </authorList>
    </citation>
    <scope>NUCLEOTIDE SEQUENCE [LARGE SCALE GENOMIC DNA]</scope>
    <source>
        <strain evidence="8">JCM 16918</strain>
    </source>
</reference>
<keyword evidence="5 6" id="KW-0472">Membrane</keyword>
<evidence type="ECO:0000256" key="4">
    <source>
        <dbReference type="ARBA" id="ARBA00022989"/>
    </source>
</evidence>